<feature type="signal peptide" evidence="6">
    <location>
        <begin position="1"/>
        <end position="23"/>
    </location>
</feature>
<dbReference type="Pfam" id="PF01095">
    <property type="entry name" value="Pectinesterase"/>
    <property type="match status" value="1"/>
</dbReference>
<dbReference type="EC" id="3.1.1.11" evidence="3"/>
<dbReference type="UniPathway" id="UPA00545">
    <property type="reaction ID" value="UER00823"/>
</dbReference>
<dbReference type="GO" id="GO:0042545">
    <property type="term" value="P:cell wall modification"/>
    <property type="evidence" value="ECO:0007669"/>
    <property type="project" value="InterPro"/>
</dbReference>
<dbReference type="GO" id="GO:0030599">
    <property type="term" value="F:pectinesterase activity"/>
    <property type="evidence" value="ECO:0007669"/>
    <property type="project" value="UniProtKB-EC"/>
</dbReference>
<feature type="domain" description="Pectinesterase catalytic" evidence="7">
    <location>
        <begin position="169"/>
        <end position="366"/>
    </location>
</feature>
<keyword evidence="9" id="KW-1185">Reference proteome</keyword>
<reference evidence="8 9" key="1">
    <citation type="submission" date="2016-04" db="EMBL/GenBank/DDBJ databases">
        <title>A degradative enzymes factory behind the ericoid mycorrhizal symbiosis.</title>
        <authorList>
            <consortium name="DOE Joint Genome Institute"/>
            <person name="Martino E."/>
            <person name="Morin E."/>
            <person name="Grelet G."/>
            <person name="Kuo A."/>
            <person name="Kohler A."/>
            <person name="Daghino S."/>
            <person name="Barry K."/>
            <person name="Choi C."/>
            <person name="Cichocki N."/>
            <person name="Clum A."/>
            <person name="Copeland A."/>
            <person name="Hainaut M."/>
            <person name="Haridas S."/>
            <person name="Labutti K."/>
            <person name="Lindquist E."/>
            <person name="Lipzen A."/>
            <person name="Khouja H.-R."/>
            <person name="Murat C."/>
            <person name="Ohm R."/>
            <person name="Olson A."/>
            <person name="Spatafora J."/>
            <person name="Veneault-Fourrey C."/>
            <person name="Henrissat B."/>
            <person name="Grigoriev I."/>
            <person name="Martin F."/>
            <person name="Perotto S."/>
        </authorList>
    </citation>
    <scope>NUCLEOTIDE SEQUENCE [LARGE SCALE GENOMIC DNA]</scope>
    <source>
        <strain evidence="8 9">E</strain>
    </source>
</reference>
<evidence type="ECO:0000256" key="4">
    <source>
        <dbReference type="ARBA" id="ARBA00022801"/>
    </source>
</evidence>
<organism evidence="8 9">
    <name type="scientific">Hyaloscypha bicolor E</name>
    <dbReference type="NCBI Taxonomy" id="1095630"/>
    <lineage>
        <taxon>Eukaryota</taxon>
        <taxon>Fungi</taxon>
        <taxon>Dikarya</taxon>
        <taxon>Ascomycota</taxon>
        <taxon>Pezizomycotina</taxon>
        <taxon>Leotiomycetes</taxon>
        <taxon>Helotiales</taxon>
        <taxon>Hyaloscyphaceae</taxon>
        <taxon>Hyaloscypha</taxon>
        <taxon>Hyaloscypha bicolor</taxon>
    </lineage>
</organism>
<keyword evidence="4" id="KW-0378">Hydrolase</keyword>
<dbReference type="AlphaFoldDB" id="A0A2J6T804"/>
<dbReference type="InParanoid" id="A0A2J6T804"/>
<dbReference type="GeneID" id="36586259"/>
<gene>
    <name evidence="8" type="ORF">K444DRAFT_591237</name>
</gene>
<dbReference type="OrthoDB" id="3934656at2759"/>
<evidence type="ECO:0000256" key="1">
    <source>
        <dbReference type="ARBA" id="ARBA00005184"/>
    </source>
</evidence>
<evidence type="ECO:0000313" key="8">
    <source>
        <dbReference type="EMBL" id="PMD59144.1"/>
    </source>
</evidence>
<evidence type="ECO:0000313" key="9">
    <source>
        <dbReference type="Proteomes" id="UP000235371"/>
    </source>
</evidence>
<evidence type="ECO:0000256" key="6">
    <source>
        <dbReference type="SAM" id="SignalP"/>
    </source>
</evidence>
<dbReference type="Proteomes" id="UP000235371">
    <property type="component" value="Unassembled WGS sequence"/>
</dbReference>
<dbReference type="GO" id="GO:0045490">
    <property type="term" value="P:pectin catabolic process"/>
    <property type="evidence" value="ECO:0007669"/>
    <property type="project" value="UniProtKB-UniPathway"/>
</dbReference>
<dbReference type="SUPFAM" id="SSF51126">
    <property type="entry name" value="Pectin lyase-like"/>
    <property type="match status" value="1"/>
</dbReference>
<protein>
    <recommendedName>
        <fullName evidence="3">pectinesterase</fullName>
        <ecNumber evidence="3">3.1.1.11</ecNumber>
    </recommendedName>
</protein>
<comment type="similarity">
    <text evidence="2">Belongs to the pectinesterase family.</text>
</comment>
<dbReference type="Gene3D" id="2.160.20.10">
    <property type="entry name" value="Single-stranded right-handed beta-helix, Pectin lyase-like"/>
    <property type="match status" value="1"/>
</dbReference>
<sequence length="390" mass="42938">MTRNLSFPILLLFLATFLSLVSGWDINSQNDRHSCQAYSRDPLEGCDRKRTVYVDVVSSDSKYKTVQSAVASLPNNTDTYIILIASGNYTEQVNVTRRGPTYLIGQTAHPTSQSHNTVNIIWAAIAVPGLDNAFTSTLTVAPNLNASLTGSGPTGFAVPSGTPFGCVDFRTYNLNFVNNFAPYSDDPSLALSISYANGGFYYTGFYSYQDTVYVGKLGNAYIKNSEVAGQTDFFYGFGTAWVESTSISLRSCGGGITAWKGTNTSFPNAYGIYIVDSNVHAANSSLNITGKCALGRPWNAQMRSIFAYTYLDKSILSTGYIDWNPARYNNYTLQAEYRDYGPGYNVTGREAAKFDVQLTPEEWAQYSSPQKVFQYPDGRFGNTAWIDWSV</sequence>
<evidence type="ECO:0000256" key="3">
    <source>
        <dbReference type="ARBA" id="ARBA00013229"/>
    </source>
</evidence>
<comment type="pathway">
    <text evidence="1">Glycan metabolism; pectin degradation; 2-dehydro-3-deoxy-D-gluconate from pectin: step 1/5.</text>
</comment>
<dbReference type="PANTHER" id="PTHR31321">
    <property type="entry name" value="ACYL-COA THIOESTER HYDROLASE YBHC-RELATED"/>
    <property type="match status" value="1"/>
</dbReference>
<keyword evidence="6" id="KW-0732">Signal</keyword>
<dbReference type="RefSeq" id="XP_024736048.1">
    <property type="nucleotide sequence ID" value="XM_024878182.1"/>
</dbReference>
<evidence type="ECO:0000256" key="5">
    <source>
        <dbReference type="ARBA" id="ARBA00023085"/>
    </source>
</evidence>
<proteinExistence type="inferred from homology"/>
<dbReference type="InterPro" id="IPR000070">
    <property type="entry name" value="Pectinesterase_cat"/>
</dbReference>
<evidence type="ECO:0000256" key="2">
    <source>
        <dbReference type="ARBA" id="ARBA00008891"/>
    </source>
</evidence>
<dbReference type="PANTHER" id="PTHR31321:SF137">
    <property type="entry name" value="PECTIN METHYL ESTERASE (EUROFUNG)"/>
    <property type="match status" value="1"/>
</dbReference>
<dbReference type="InterPro" id="IPR011050">
    <property type="entry name" value="Pectin_lyase_fold/virulence"/>
</dbReference>
<dbReference type="EMBL" id="KZ613817">
    <property type="protein sequence ID" value="PMD59144.1"/>
    <property type="molecule type" value="Genomic_DNA"/>
</dbReference>
<name>A0A2J6T804_9HELO</name>
<dbReference type="STRING" id="1095630.A0A2J6T804"/>
<accession>A0A2J6T804</accession>
<feature type="chain" id="PRO_5014423029" description="pectinesterase" evidence="6">
    <location>
        <begin position="24"/>
        <end position="390"/>
    </location>
</feature>
<keyword evidence="5" id="KW-0063">Aspartyl esterase</keyword>
<evidence type="ECO:0000259" key="7">
    <source>
        <dbReference type="Pfam" id="PF01095"/>
    </source>
</evidence>
<dbReference type="InterPro" id="IPR012334">
    <property type="entry name" value="Pectin_lyas_fold"/>
</dbReference>